<dbReference type="PANTHER" id="PTHR47199:SF2">
    <property type="entry name" value="PHOTOSYSTEM II STABILITY_ASSEMBLY FACTOR HCF136, CHLOROPLASTIC"/>
    <property type="match status" value="1"/>
</dbReference>
<dbReference type="AlphaFoldDB" id="A0A6P2C436"/>
<evidence type="ECO:0000256" key="2">
    <source>
        <dbReference type="ARBA" id="ARBA00023276"/>
    </source>
</evidence>
<dbReference type="GO" id="GO:0015979">
    <property type="term" value="P:photosynthesis"/>
    <property type="evidence" value="ECO:0007669"/>
    <property type="project" value="UniProtKB-KW"/>
</dbReference>
<gene>
    <name evidence="6" type="ORF">EAS64_09985</name>
</gene>
<feature type="domain" description="Photosynthesis system II assembly factor Ycf48/Hcf136-like" evidence="5">
    <location>
        <begin position="88"/>
        <end position="160"/>
    </location>
</feature>
<dbReference type="InterPro" id="IPR015943">
    <property type="entry name" value="WD40/YVTN_repeat-like_dom_sf"/>
</dbReference>
<evidence type="ECO:0000256" key="1">
    <source>
        <dbReference type="ARBA" id="ARBA00022531"/>
    </source>
</evidence>
<dbReference type="SUPFAM" id="SSF110296">
    <property type="entry name" value="Oligoxyloglucan reducing end-specific cellobiohydrolase"/>
    <property type="match status" value="1"/>
</dbReference>
<dbReference type="InterPro" id="IPR028203">
    <property type="entry name" value="PSII_CF48-like_dom"/>
</dbReference>
<keyword evidence="7" id="KW-1185">Reference proteome</keyword>
<feature type="region of interest" description="Disordered" evidence="3">
    <location>
        <begin position="23"/>
        <end position="86"/>
    </location>
</feature>
<name>A0A6P2C436_9ACTN</name>
<comment type="caution">
    <text evidence="6">The sequence shown here is derived from an EMBL/GenBank/DDBJ whole genome shotgun (WGS) entry which is preliminary data.</text>
</comment>
<accession>A0A6P2C436</accession>
<evidence type="ECO:0000313" key="6">
    <source>
        <dbReference type="EMBL" id="TVZ04951.1"/>
    </source>
</evidence>
<feature type="chain" id="PRO_5026836216" description="Photosynthesis system II assembly factor Ycf48/Hcf136-like domain-containing protein" evidence="4">
    <location>
        <begin position="22"/>
        <end position="434"/>
    </location>
</feature>
<keyword evidence="4" id="KW-0732">Signal</keyword>
<dbReference type="PROSITE" id="PS51257">
    <property type="entry name" value="PROKAR_LIPOPROTEIN"/>
    <property type="match status" value="1"/>
</dbReference>
<dbReference type="GO" id="GO:0009523">
    <property type="term" value="C:photosystem II"/>
    <property type="evidence" value="ECO:0007669"/>
    <property type="project" value="UniProtKB-KW"/>
</dbReference>
<dbReference type="EMBL" id="RPFW01000002">
    <property type="protein sequence ID" value="TVZ04951.1"/>
    <property type="molecule type" value="Genomic_DNA"/>
</dbReference>
<reference evidence="6 7" key="1">
    <citation type="submission" date="2018-11" db="EMBL/GenBank/DDBJ databases">
        <title>Trebonia kvetii gen.nov., sp.nov., a novel acidophilic actinobacterium, and proposal of the new actinobacterial family Treboniaceae fam. nov.</title>
        <authorList>
            <person name="Rapoport D."/>
            <person name="Sagova-Mareckova M."/>
            <person name="Sedlacek I."/>
            <person name="Provaznik J."/>
            <person name="Kralova S."/>
            <person name="Pavlinic D."/>
            <person name="Benes V."/>
            <person name="Kopecky J."/>
        </authorList>
    </citation>
    <scope>NUCLEOTIDE SEQUENCE [LARGE SCALE GENOMIC DNA]</scope>
    <source>
        <strain evidence="6 7">15Tr583</strain>
    </source>
</reference>
<sequence length="434" mass="43140">MRARLLLVAVVAAGLAGCATASTSVPAGGQASSPPAISAPSATAPGSSSAPAAATTSPAGPPSAPSATGSSGAVCGTPPSPDLETGELTGVEFVSSSQGWAVGQGAILATSDGGAHWAAQLTGRLDLTAVDFINASDGWAVGTDSLLATTDGGAHWTRLSEPCPLIRSVHFTSALDGYAVAGGGVTMVGGFGTEIPDTGGVVLVTQDGGHIWGEMAAPANAQSVCFSDGQDGWLGANGQLYRTEDHGQSWTAMTSPPATNEGGYVAEMSVQCTGPDAAWAVRSGPGAGMSQQPHVAYHADASGVTAIYAEQYYHLSGDPTTRSPGAYSGPFSALSPSAAVFIDSCAPCGAGTAPWAVATSSGAALAEQGNVGGLNFAQAAAFLSSQTGWVAGTYSEVPAKGKSRHQQRIVATTDGGKTWQTQWASPWINGIGQQ</sequence>
<dbReference type="OrthoDB" id="614750at2"/>
<protein>
    <recommendedName>
        <fullName evidence="5">Photosynthesis system II assembly factor Ycf48/Hcf136-like domain-containing protein</fullName>
    </recommendedName>
</protein>
<organism evidence="6 7">
    <name type="scientific">Trebonia kvetii</name>
    <dbReference type="NCBI Taxonomy" id="2480626"/>
    <lineage>
        <taxon>Bacteria</taxon>
        <taxon>Bacillati</taxon>
        <taxon>Actinomycetota</taxon>
        <taxon>Actinomycetes</taxon>
        <taxon>Streptosporangiales</taxon>
        <taxon>Treboniaceae</taxon>
        <taxon>Trebonia</taxon>
    </lineage>
</organism>
<dbReference type="Proteomes" id="UP000460272">
    <property type="component" value="Unassembled WGS sequence"/>
</dbReference>
<evidence type="ECO:0000313" key="7">
    <source>
        <dbReference type="Proteomes" id="UP000460272"/>
    </source>
</evidence>
<evidence type="ECO:0000256" key="4">
    <source>
        <dbReference type="SAM" id="SignalP"/>
    </source>
</evidence>
<feature type="signal peptide" evidence="4">
    <location>
        <begin position="1"/>
        <end position="21"/>
    </location>
</feature>
<feature type="compositionally biased region" description="Low complexity" evidence="3">
    <location>
        <begin position="26"/>
        <end position="58"/>
    </location>
</feature>
<keyword evidence="2" id="KW-0604">Photosystem II</keyword>
<dbReference type="Pfam" id="PF14870">
    <property type="entry name" value="PSII_BNR"/>
    <property type="match status" value="1"/>
</dbReference>
<evidence type="ECO:0000259" key="5">
    <source>
        <dbReference type="Pfam" id="PF14870"/>
    </source>
</evidence>
<evidence type="ECO:0000256" key="3">
    <source>
        <dbReference type="SAM" id="MobiDB-lite"/>
    </source>
</evidence>
<proteinExistence type="predicted"/>
<dbReference type="RefSeq" id="WP_145852657.1">
    <property type="nucleotide sequence ID" value="NZ_RPFW01000002.1"/>
</dbReference>
<keyword evidence="1" id="KW-0602">Photosynthesis</keyword>
<dbReference type="Gene3D" id="2.130.10.10">
    <property type="entry name" value="YVTN repeat-like/Quinoprotein amine dehydrogenase"/>
    <property type="match status" value="2"/>
</dbReference>
<dbReference type="PANTHER" id="PTHR47199">
    <property type="entry name" value="PHOTOSYSTEM II STABILITY/ASSEMBLY FACTOR HCF136, CHLOROPLASTIC"/>
    <property type="match status" value="1"/>
</dbReference>